<dbReference type="InterPro" id="IPR004161">
    <property type="entry name" value="EFTu-like_2"/>
</dbReference>
<dbReference type="FunFam" id="3.30.230.10:FF:000003">
    <property type="entry name" value="Elongation factor G"/>
    <property type="match status" value="1"/>
</dbReference>
<protein>
    <recommendedName>
        <fullName evidence="2 8">Elongation factor G</fullName>
        <shortName evidence="8">EF-G</shortName>
    </recommendedName>
</protein>
<dbReference type="Gene3D" id="3.30.70.240">
    <property type="match status" value="1"/>
</dbReference>
<dbReference type="FunFam" id="3.30.70.240:FF:000001">
    <property type="entry name" value="Elongation factor G"/>
    <property type="match status" value="1"/>
</dbReference>
<dbReference type="InterPro" id="IPR004540">
    <property type="entry name" value="Transl_elong_EFG/EF2"/>
</dbReference>
<dbReference type="FunFam" id="2.40.30.10:FF:000006">
    <property type="entry name" value="Elongation factor G"/>
    <property type="match status" value="1"/>
</dbReference>
<dbReference type="Gene3D" id="2.40.30.10">
    <property type="entry name" value="Translation factors"/>
    <property type="match status" value="1"/>
</dbReference>
<evidence type="ECO:0000256" key="3">
    <source>
        <dbReference type="ARBA" id="ARBA00022741"/>
    </source>
</evidence>
<gene>
    <name evidence="8" type="primary">fusA</name>
    <name evidence="10" type="ORF">BCT49_18265</name>
</gene>
<dbReference type="GO" id="GO:0032790">
    <property type="term" value="P:ribosome disassembly"/>
    <property type="evidence" value="ECO:0007669"/>
    <property type="project" value="TreeGrafter"/>
</dbReference>
<dbReference type="GO" id="GO:0005525">
    <property type="term" value="F:GTP binding"/>
    <property type="evidence" value="ECO:0007669"/>
    <property type="project" value="UniProtKB-UniRule"/>
</dbReference>
<evidence type="ECO:0000256" key="7">
    <source>
        <dbReference type="ARBA" id="ARBA00024731"/>
    </source>
</evidence>
<dbReference type="HAMAP" id="MF_00054_B">
    <property type="entry name" value="EF_G_EF_2_B"/>
    <property type="match status" value="1"/>
</dbReference>
<dbReference type="Pfam" id="PF00009">
    <property type="entry name" value="GTP_EFTU"/>
    <property type="match status" value="1"/>
</dbReference>
<dbReference type="Gene3D" id="3.30.70.870">
    <property type="entry name" value="Elongation Factor G (Translational Gtpase), domain 3"/>
    <property type="match status" value="1"/>
</dbReference>
<dbReference type="SUPFAM" id="SSF54211">
    <property type="entry name" value="Ribosomal protein S5 domain 2-like"/>
    <property type="match status" value="1"/>
</dbReference>
<keyword evidence="4 8" id="KW-0251">Elongation factor</keyword>
<dbReference type="GO" id="GO:0097216">
    <property type="term" value="F:guanosine tetraphosphate binding"/>
    <property type="evidence" value="ECO:0007669"/>
    <property type="project" value="UniProtKB-ARBA"/>
</dbReference>
<evidence type="ECO:0000313" key="10">
    <source>
        <dbReference type="EMBL" id="PMM62862.1"/>
    </source>
</evidence>
<dbReference type="InterPro" id="IPR005225">
    <property type="entry name" value="Small_GTP-bd"/>
</dbReference>
<comment type="function">
    <text evidence="7 8">Catalyzes the GTP-dependent ribosomal translocation step during translation elongation. During this step, the ribosome changes from the pre-translocational (PRE) to the post-translocational (POST) state as the newly formed A-site-bound peptidyl-tRNA and P-site-bound deacylated tRNA move to the P and E sites, respectively. Catalyzes the coordinated movement of the two tRNA molecules, the mRNA and conformational changes in the ribosome.</text>
</comment>
<dbReference type="InterPro" id="IPR000795">
    <property type="entry name" value="T_Tr_GTP-bd_dom"/>
</dbReference>
<dbReference type="InterPro" id="IPR031157">
    <property type="entry name" value="G_TR_CS"/>
</dbReference>
<reference evidence="11" key="1">
    <citation type="submission" date="2016-07" db="EMBL/GenBank/DDBJ databases">
        <title>Nontailed viruses are major unrecognized killers of bacteria in the ocean.</title>
        <authorList>
            <person name="Kauffman K."/>
            <person name="Hussain F."/>
            <person name="Yang J."/>
            <person name="Arevalo P."/>
            <person name="Brown J."/>
            <person name="Cutler M."/>
            <person name="Kelly L."/>
            <person name="Polz M.F."/>
        </authorList>
    </citation>
    <scope>NUCLEOTIDE SEQUENCE [LARGE SCALE GENOMIC DNA]</scope>
    <source>
        <strain evidence="11">10N.261.46.F8</strain>
    </source>
</reference>
<dbReference type="InterPro" id="IPR035647">
    <property type="entry name" value="EFG_III/V"/>
</dbReference>
<dbReference type="InterPro" id="IPR027417">
    <property type="entry name" value="P-loop_NTPase"/>
</dbReference>
<dbReference type="InterPro" id="IPR020568">
    <property type="entry name" value="Ribosomal_Su5_D2-typ_SF"/>
</dbReference>
<dbReference type="InterPro" id="IPR047872">
    <property type="entry name" value="EFG_IV"/>
</dbReference>
<feature type="binding site" evidence="8">
    <location>
        <begin position="17"/>
        <end position="24"/>
    </location>
    <ligand>
        <name>GTP</name>
        <dbReference type="ChEBI" id="CHEBI:37565"/>
    </ligand>
</feature>
<evidence type="ECO:0000256" key="5">
    <source>
        <dbReference type="ARBA" id="ARBA00022917"/>
    </source>
</evidence>
<organism evidence="10 11">
    <name type="scientific">Vibrio lentus</name>
    <dbReference type="NCBI Taxonomy" id="136468"/>
    <lineage>
        <taxon>Bacteria</taxon>
        <taxon>Pseudomonadati</taxon>
        <taxon>Pseudomonadota</taxon>
        <taxon>Gammaproteobacteria</taxon>
        <taxon>Vibrionales</taxon>
        <taxon>Vibrionaceae</taxon>
        <taxon>Vibrio</taxon>
    </lineage>
</organism>
<dbReference type="CDD" id="cd04088">
    <property type="entry name" value="EFG_mtEFG_II"/>
    <property type="match status" value="1"/>
</dbReference>
<evidence type="ECO:0000256" key="4">
    <source>
        <dbReference type="ARBA" id="ARBA00022768"/>
    </source>
</evidence>
<dbReference type="SMART" id="SM00889">
    <property type="entry name" value="EFG_IV"/>
    <property type="match status" value="1"/>
</dbReference>
<dbReference type="GO" id="GO:0003746">
    <property type="term" value="F:translation elongation factor activity"/>
    <property type="evidence" value="ECO:0007669"/>
    <property type="project" value="UniProtKB-UniRule"/>
</dbReference>
<evidence type="ECO:0000256" key="6">
    <source>
        <dbReference type="ARBA" id="ARBA00023134"/>
    </source>
</evidence>
<dbReference type="NCBIfam" id="TIGR00231">
    <property type="entry name" value="small_GTP"/>
    <property type="match status" value="1"/>
</dbReference>
<dbReference type="NCBIfam" id="NF009381">
    <property type="entry name" value="PRK12740.1-5"/>
    <property type="match status" value="1"/>
</dbReference>
<dbReference type="InterPro" id="IPR005517">
    <property type="entry name" value="Transl_elong_EFG/EF2_IV"/>
</dbReference>
<dbReference type="PANTHER" id="PTHR43261">
    <property type="entry name" value="TRANSLATION ELONGATION FACTOR G-RELATED"/>
    <property type="match status" value="1"/>
</dbReference>
<dbReference type="InterPro" id="IPR000640">
    <property type="entry name" value="EFG_V-like"/>
</dbReference>
<dbReference type="FunFam" id="3.30.70.870:FF:000001">
    <property type="entry name" value="Elongation factor G"/>
    <property type="match status" value="1"/>
</dbReference>
<dbReference type="SUPFAM" id="SSF52540">
    <property type="entry name" value="P-loop containing nucleoside triphosphate hydrolases"/>
    <property type="match status" value="1"/>
</dbReference>
<dbReference type="PROSITE" id="PS51722">
    <property type="entry name" value="G_TR_2"/>
    <property type="match status" value="1"/>
</dbReference>
<dbReference type="RefSeq" id="WP_102438515.1">
    <property type="nucleotide sequence ID" value="NZ_CAWNVI010000172.1"/>
</dbReference>
<dbReference type="AlphaFoldDB" id="A0A2N7JVB0"/>
<dbReference type="GO" id="GO:0005737">
    <property type="term" value="C:cytoplasm"/>
    <property type="evidence" value="ECO:0007669"/>
    <property type="project" value="UniProtKB-SubCell"/>
</dbReference>
<evidence type="ECO:0000313" key="11">
    <source>
        <dbReference type="Proteomes" id="UP000235406"/>
    </source>
</evidence>
<comment type="caution">
    <text evidence="10">The sequence shown here is derived from an EMBL/GenBank/DDBJ whole genome shotgun (WGS) entry which is preliminary data.</text>
</comment>
<dbReference type="SMART" id="SM00838">
    <property type="entry name" value="EFG_C"/>
    <property type="match status" value="1"/>
</dbReference>
<dbReference type="Gene3D" id="3.30.230.10">
    <property type="match status" value="1"/>
</dbReference>
<evidence type="ECO:0000256" key="2">
    <source>
        <dbReference type="ARBA" id="ARBA00017872"/>
    </source>
</evidence>
<feature type="binding site" evidence="8">
    <location>
        <begin position="88"/>
        <end position="92"/>
    </location>
    <ligand>
        <name>GTP</name>
        <dbReference type="ChEBI" id="CHEBI:37565"/>
    </ligand>
</feature>
<evidence type="ECO:0000256" key="8">
    <source>
        <dbReference type="HAMAP-Rule" id="MF_00054"/>
    </source>
</evidence>
<dbReference type="CDD" id="cd03713">
    <property type="entry name" value="EFG_mtEFG_C"/>
    <property type="match status" value="1"/>
</dbReference>
<keyword evidence="3 8" id="KW-0547">Nucleotide-binding</keyword>
<dbReference type="NCBIfam" id="TIGR00484">
    <property type="entry name" value="EF-G"/>
    <property type="match status" value="1"/>
</dbReference>
<dbReference type="SUPFAM" id="SSF54980">
    <property type="entry name" value="EF-G C-terminal domain-like"/>
    <property type="match status" value="2"/>
</dbReference>
<dbReference type="Pfam" id="PF00679">
    <property type="entry name" value="EFG_C"/>
    <property type="match status" value="1"/>
</dbReference>
<comment type="subcellular location">
    <subcellularLocation>
        <location evidence="8">Cytoplasm</location>
    </subcellularLocation>
</comment>
<dbReference type="InterPro" id="IPR014721">
    <property type="entry name" value="Ribsml_uS5_D2-typ_fold_subgr"/>
</dbReference>
<dbReference type="SUPFAM" id="SSF50447">
    <property type="entry name" value="Translation proteins"/>
    <property type="match status" value="1"/>
</dbReference>
<dbReference type="CDD" id="cd01434">
    <property type="entry name" value="EFG_mtEFG1_IV"/>
    <property type="match status" value="1"/>
</dbReference>
<dbReference type="PANTHER" id="PTHR43261:SF1">
    <property type="entry name" value="RIBOSOME-RELEASING FACTOR 2, MITOCHONDRIAL"/>
    <property type="match status" value="1"/>
</dbReference>
<evidence type="ECO:0000256" key="1">
    <source>
        <dbReference type="ARBA" id="ARBA00005870"/>
    </source>
</evidence>
<keyword evidence="6 8" id="KW-0342">GTP-binding</keyword>
<dbReference type="Pfam" id="PF03144">
    <property type="entry name" value="GTP_EFTU_D2"/>
    <property type="match status" value="1"/>
</dbReference>
<dbReference type="OrthoDB" id="9804431at2"/>
<dbReference type="FunFam" id="3.40.50.300:FF:000029">
    <property type="entry name" value="Elongation factor G"/>
    <property type="match status" value="1"/>
</dbReference>
<dbReference type="Pfam" id="PF14492">
    <property type="entry name" value="EFG_III"/>
    <property type="match status" value="1"/>
</dbReference>
<dbReference type="PRINTS" id="PR00315">
    <property type="entry name" value="ELONGATNFCT"/>
</dbReference>
<proteinExistence type="inferred from homology"/>
<dbReference type="GO" id="GO:0003924">
    <property type="term" value="F:GTPase activity"/>
    <property type="evidence" value="ECO:0007669"/>
    <property type="project" value="InterPro"/>
</dbReference>
<feature type="binding site" evidence="8">
    <location>
        <begin position="142"/>
        <end position="145"/>
    </location>
    <ligand>
        <name>GTP</name>
        <dbReference type="ChEBI" id="CHEBI:37565"/>
    </ligand>
</feature>
<feature type="domain" description="Tr-type G" evidence="9">
    <location>
        <begin position="8"/>
        <end position="290"/>
    </location>
</feature>
<keyword evidence="5 8" id="KW-0648">Protein biosynthesis</keyword>
<evidence type="ECO:0000259" key="9">
    <source>
        <dbReference type="PROSITE" id="PS51722"/>
    </source>
</evidence>
<dbReference type="Pfam" id="PF03764">
    <property type="entry name" value="EFG_IV"/>
    <property type="match status" value="1"/>
</dbReference>
<keyword evidence="8" id="KW-0963">Cytoplasm</keyword>
<sequence length="698" mass="77326">MARKTPIEQYRNIGIVAHVDAGKTTTSERILFYTGLSHKIGEVHDGAATMDWMEQEQERGITITSAATTTFWRGMEAQYSDHRINIIDTPGHVDFTIEVERSLRVLDGAVVVFCGSSGVEPQSETVWRQADKYQVPRMVFVNKMDRTGADFLRVVEQIKDRLGATPVPIQLNIGAEENFQGVVDLIKMKAINWNEADQGMTFTYEDIPADMQEMAEEYRIELVEAAAEANEELMDKYLEEGELTEAEIKQGLRTRTLNNEIVLATCGSAFKNKGVQAVLDAVVDFLPSPVDVPAIKGIDDDENEIERHADDKEPFSALAFKIATDPFVGTLTFIRVYSGVVESGKTAYNSVKKQRERLGRIVQMHSNKREEVKEVRAGDIAAIIGLKDVTTGETLCDQNHKIVLERMEFPDPVIQIVVEPRSQADQDKMTIALGKLAAEDPSFRVETDDETGQTLISGMGELHLDIIVDRMKREFSVNCNVGNPQVAYRETIRGTAKAEGKFIREHGGKGQYGHVWLKLEPSEAGEGFVFVDEIANGIVPKEFITSVAKGVEEQMNNGVLAGYPVLDIKATLYDGSYHEVDSSEMAFTIAASMAFRTGALEAQPVLLEPMMKVEVTTPEDWMGDVVGDINRRRGIIEGMDEGTAGLKIIRAQVPLSVMFGYATDLRSATQGRASYSMEFSEYAEVPKNVANAIIAERG</sequence>
<dbReference type="Gene3D" id="3.40.50.300">
    <property type="entry name" value="P-loop containing nucleotide triphosphate hydrolases"/>
    <property type="match status" value="1"/>
</dbReference>
<dbReference type="Proteomes" id="UP000235406">
    <property type="component" value="Unassembled WGS sequence"/>
</dbReference>
<dbReference type="InterPro" id="IPR035649">
    <property type="entry name" value="EFG_V"/>
</dbReference>
<dbReference type="CDD" id="cd01886">
    <property type="entry name" value="EF-G"/>
    <property type="match status" value="1"/>
</dbReference>
<name>A0A2N7JVB0_9VIBR</name>
<accession>A0A2N7JVB0</accession>
<dbReference type="EMBL" id="MCZK01000172">
    <property type="protein sequence ID" value="PMM62862.1"/>
    <property type="molecule type" value="Genomic_DNA"/>
</dbReference>
<dbReference type="InterPro" id="IPR041095">
    <property type="entry name" value="EFG_II"/>
</dbReference>
<dbReference type="CDD" id="cd16262">
    <property type="entry name" value="EFG_III"/>
    <property type="match status" value="1"/>
</dbReference>
<dbReference type="InterPro" id="IPR009000">
    <property type="entry name" value="Transl_B-barrel_sf"/>
</dbReference>
<dbReference type="InterPro" id="IPR009022">
    <property type="entry name" value="EFG_III"/>
</dbReference>
<comment type="similarity">
    <text evidence="1 8">Belongs to the TRAFAC class translation factor GTPase superfamily. Classic translation factor GTPase family. EF-G/EF-2 subfamily.</text>
</comment>
<dbReference type="PROSITE" id="PS00301">
    <property type="entry name" value="G_TR_1"/>
    <property type="match status" value="1"/>
</dbReference>